<dbReference type="InterPro" id="IPR002933">
    <property type="entry name" value="Peptidase_M20"/>
</dbReference>
<proteinExistence type="predicted"/>
<dbReference type="Gene3D" id="3.40.630.10">
    <property type="entry name" value="Zn peptidases"/>
    <property type="match status" value="2"/>
</dbReference>
<dbReference type="EMBL" id="PVXL01000040">
    <property type="protein sequence ID" value="PRR73429.1"/>
    <property type="molecule type" value="Genomic_DNA"/>
</dbReference>
<dbReference type="AlphaFoldDB" id="A0A9X7J4B1"/>
<dbReference type="InterPro" id="IPR050072">
    <property type="entry name" value="Peptidase_M20A"/>
</dbReference>
<accession>A0A9X7J4B1</accession>
<keyword evidence="2" id="KW-1185">Reference proteome</keyword>
<dbReference type="RefSeq" id="WP_054938065.1">
    <property type="nucleotide sequence ID" value="NZ_PVXL01000040.1"/>
</dbReference>
<dbReference type="GO" id="GO:0016787">
    <property type="term" value="F:hydrolase activity"/>
    <property type="evidence" value="ECO:0007669"/>
    <property type="project" value="UniProtKB-KW"/>
</dbReference>
<evidence type="ECO:0000313" key="2">
    <source>
        <dbReference type="Proteomes" id="UP000239430"/>
    </source>
</evidence>
<dbReference type="SUPFAM" id="SSF53187">
    <property type="entry name" value="Zn-dependent exopeptidases"/>
    <property type="match status" value="1"/>
</dbReference>
<dbReference type="Pfam" id="PF01546">
    <property type="entry name" value="Peptidase_M20"/>
    <property type="match status" value="1"/>
</dbReference>
<evidence type="ECO:0000313" key="1">
    <source>
        <dbReference type="EMBL" id="PRR73429.1"/>
    </source>
</evidence>
<comment type="caution">
    <text evidence="1">The sequence shown here is derived from an EMBL/GenBank/DDBJ whole genome shotgun (WGS) entry which is preliminary data.</text>
</comment>
<sequence>MVEDEIIIMEEIEKSKSELVDLTLTLGNIYSPTGHEGDMMKFVYRWMEERGFNPCLIGPSPDRANVLGKLRGTGKGFSITFNSHMDVTMGKNEIWRLRMPEQKIFYEAWLEGDTIYGNGVVNDKGPLACWLIAADAIRKCGLQLKGDILLAAVIGEIGPEPVDEFIGSAYLGKDFGTHYLLTHGGTTDFAIVAEATNFKPGWVEAGKAFFKITVFAGPSRYTPYIEHPENPLASSNAIVHSGVLILALEKWAREYSKRNTRSYAGGTVIPKASLGAIRGGLPYQIIRPPEVCHLYLDVRILPGVNPLDIRQELCALLEEVGVDGEVEIYLHRPGYEAKGIEPLIADLQKAYKMVSGEELTLRADPPVTSMWRDTNCYAEFNIPTITYGPGGGAGGGVNAITIEELVRAAKIYALLAYYLGQRERQAIS</sequence>
<dbReference type="PANTHER" id="PTHR43808">
    <property type="entry name" value="ACETYLORNITHINE DEACETYLASE"/>
    <property type="match status" value="1"/>
</dbReference>
<keyword evidence="1" id="KW-0378">Hydrolase</keyword>
<reference evidence="1 2" key="1">
    <citation type="submission" date="2018-03" db="EMBL/GenBank/DDBJ databases">
        <title>Genome sequence of Moorella stamsii DSM 26217.</title>
        <authorList>
            <person name="Poehlein A."/>
            <person name="Daniel R."/>
        </authorList>
    </citation>
    <scope>NUCLEOTIDE SEQUENCE [LARGE SCALE GENOMIC DNA]</scope>
    <source>
        <strain evidence="2">DSM 26217</strain>
    </source>
</reference>
<dbReference type="EC" id="3.5.99.8" evidence="1"/>
<protein>
    <submittedName>
        <fullName evidence="1">5-nitroanthranilic acid aminohydrolase</fullName>
        <ecNumber evidence="1">3.5.99.8</ecNumber>
    </submittedName>
</protein>
<gene>
    <name evidence="1" type="primary">naaA</name>
    <name evidence="1" type="ORF">MOST_12770</name>
</gene>
<organism evidence="1 2">
    <name type="scientific">Neomoorella stamsii</name>
    <dbReference type="NCBI Taxonomy" id="1266720"/>
    <lineage>
        <taxon>Bacteria</taxon>
        <taxon>Bacillati</taxon>
        <taxon>Bacillota</taxon>
        <taxon>Clostridia</taxon>
        <taxon>Neomoorellales</taxon>
        <taxon>Neomoorellaceae</taxon>
        <taxon>Neomoorella</taxon>
    </lineage>
</organism>
<dbReference type="Proteomes" id="UP000239430">
    <property type="component" value="Unassembled WGS sequence"/>
</dbReference>
<name>A0A9X7J4B1_9FIRM</name>